<evidence type="ECO:0000256" key="3">
    <source>
        <dbReference type="ARBA" id="ARBA00023002"/>
    </source>
</evidence>
<organism evidence="5">
    <name type="scientific">Caldilineaceae bacterium SB0664_bin_27</name>
    <dbReference type="NCBI Taxonomy" id="2605260"/>
    <lineage>
        <taxon>Bacteria</taxon>
        <taxon>Bacillati</taxon>
        <taxon>Chloroflexota</taxon>
        <taxon>Caldilineae</taxon>
        <taxon>Caldilineales</taxon>
        <taxon>Caldilineaceae</taxon>
    </lineage>
</organism>
<comment type="caution">
    <text evidence="5">The sequence shown here is derived from an EMBL/GenBank/DDBJ whole genome shotgun (WGS) entry which is preliminary data.</text>
</comment>
<dbReference type="PROSITE" id="PS51387">
    <property type="entry name" value="FAD_PCMH"/>
    <property type="match status" value="1"/>
</dbReference>
<dbReference type="InterPro" id="IPR016166">
    <property type="entry name" value="FAD-bd_PCMH"/>
</dbReference>
<evidence type="ECO:0000259" key="4">
    <source>
        <dbReference type="PROSITE" id="PS51387"/>
    </source>
</evidence>
<keyword evidence="1" id="KW-0285">Flavoprotein</keyword>
<keyword evidence="3" id="KW-0560">Oxidoreductase</keyword>
<dbReference type="Pfam" id="PF00941">
    <property type="entry name" value="FAD_binding_5"/>
    <property type="match status" value="1"/>
</dbReference>
<dbReference type="InterPro" id="IPR036683">
    <property type="entry name" value="CO_DH_flav_C_dom_sf"/>
</dbReference>
<dbReference type="InterPro" id="IPR051312">
    <property type="entry name" value="Diverse_Substr_Oxidored"/>
</dbReference>
<evidence type="ECO:0000256" key="2">
    <source>
        <dbReference type="ARBA" id="ARBA00022827"/>
    </source>
</evidence>
<dbReference type="InterPro" id="IPR016169">
    <property type="entry name" value="FAD-bd_PCMH_sub2"/>
</dbReference>
<sequence>MARWRAYHTPSTVAEALSLLHQHKDKARIIAGGTDLILDMEAELAAAPDVLVDVTKIGGIDHIAQKDGWIVLGAGTTHTQIESSPLLRAHARCLTESCGVIGGPQVRNVATLGGNVAHALPAADGTIGLLALEAEVEVAEHSARGTLHTWQPLLSIFAGPGRNRLAPDQMLHAFRFRPTDARAGNAFDRIMRPQGVALPVLGIAARVRMDATLRRVEDAVIAIGPAGPTPFRATRAENVLTTAEAFDDDTVEKAIAAAQAQASLRTSKYRASQAYRHEMIGVLLRRVLQTSVERARMNDAPAEPRDAYPKQCSGV</sequence>
<dbReference type="Pfam" id="PF03450">
    <property type="entry name" value="CO_deh_flav_C"/>
    <property type="match status" value="1"/>
</dbReference>
<reference evidence="5" key="1">
    <citation type="submission" date="2019-09" db="EMBL/GenBank/DDBJ databases">
        <title>Characterisation of the sponge microbiome using genome-centric metagenomics.</title>
        <authorList>
            <person name="Engelberts J.P."/>
            <person name="Robbins S.J."/>
            <person name="De Goeij J.M."/>
            <person name="Aranda M."/>
            <person name="Bell S.C."/>
            <person name="Webster N.S."/>
        </authorList>
    </citation>
    <scope>NUCLEOTIDE SEQUENCE</scope>
    <source>
        <strain evidence="5">SB0664_bin_27</strain>
    </source>
</reference>
<dbReference type="SUPFAM" id="SSF55447">
    <property type="entry name" value="CO dehydrogenase flavoprotein C-terminal domain-like"/>
    <property type="match status" value="1"/>
</dbReference>
<dbReference type="PANTHER" id="PTHR42659:SF2">
    <property type="entry name" value="XANTHINE DEHYDROGENASE SUBUNIT C-RELATED"/>
    <property type="match status" value="1"/>
</dbReference>
<dbReference type="PANTHER" id="PTHR42659">
    <property type="entry name" value="XANTHINE DEHYDROGENASE SUBUNIT C-RELATED"/>
    <property type="match status" value="1"/>
</dbReference>
<dbReference type="InterPro" id="IPR036318">
    <property type="entry name" value="FAD-bd_PCMH-like_sf"/>
</dbReference>
<evidence type="ECO:0000313" key="5">
    <source>
        <dbReference type="EMBL" id="MXY94960.1"/>
    </source>
</evidence>
<dbReference type="InterPro" id="IPR005107">
    <property type="entry name" value="CO_DH_flav_C"/>
</dbReference>
<evidence type="ECO:0000256" key="1">
    <source>
        <dbReference type="ARBA" id="ARBA00022630"/>
    </source>
</evidence>
<proteinExistence type="predicted"/>
<accession>A0A6B0YV85</accession>
<gene>
    <name evidence="5" type="ORF">F4Y42_16090</name>
</gene>
<dbReference type="AlphaFoldDB" id="A0A6B0YV85"/>
<dbReference type="InterPro" id="IPR002346">
    <property type="entry name" value="Mopterin_DH_FAD-bd"/>
</dbReference>
<dbReference type="Gene3D" id="3.30.390.50">
    <property type="entry name" value="CO dehydrogenase flavoprotein, C-terminal domain"/>
    <property type="match status" value="1"/>
</dbReference>
<name>A0A6B0YV85_9CHLR</name>
<keyword evidence="2" id="KW-0274">FAD</keyword>
<dbReference type="Gene3D" id="3.30.465.10">
    <property type="match status" value="1"/>
</dbReference>
<dbReference type="Gene3D" id="3.30.43.10">
    <property type="entry name" value="Uridine Diphospho-n-acetylenolpyruvylglucosamine Reductase, domain 2"/>
    <property type="match status" value="1"/>
</dbReference>
<feature type="domain" description="FAD-binding PCMH-type" evidence="4">
    <location>
        <begin position="1"/>
        <end position="214"/>
    </location>
</feature>
<dbReference type="EMBL" id="VXRG01000131">
    <property type="protein sequence ID" value="MXY94960.1"/>
    <property type="molecule type" value="Genomic_DNA"/>
</dbReference>
<protein>
    <submittedName>
        <fullName evidence="5">FAD-binding protein</fullName>
    </submittedName>
</protein>
<dbReference type="GO" id="GO:0016491">
    <property type="term" value="F:oxidoreductase activity"/>
    <property type="evidence" value="ECO:0007669"/>
    <property type="project" value="UniProtKB-KW"/>
</dbReference>
<dbReference type="InterPro" id="IPR016167">
    <property type="entry name" value="FAD-bd_PCMH_sub1"/>
</dbReference>
<dbReference type="SMART" id="SM01092">
    <property type="entry name" value="CO_deh_flav_C"/>
    <property type="match status" value="1"/>
</dbReference>
<dbReference type="SUPFAM" id="SSF56176">
    <property type="entry name" value="FAD-binding/transporter-associated domain-like"/>
    <property type="match status" value="1"/>
</dbReference>
<dbReference type="GO" id="GO:0071949">
    <property type="term" value="F:FAD binding"/>
    <property type="evidence" value="ECO:0007669"/>
    <property type="project" value="InterPro"/>
</dbReference>